<evidence type="ECO:0000256" key="7">
    <source>
        <dbReference type="ARBA" id="ARBA00022917"/>
    </source>
</evidence>
<dbReference type="SUPFAM" id="SSF55826">
    <property type="entry name" value="YbaK/ProRS associated domain"/>
    <property type="match status" value="1"/>
</dbReference>
<dbReference type="InterPro" id="IPR023717">
    <property type="entry name" value="Pro-tRNA-Synthase_IIa_type1"/>
</dbReference>
<dbReference type="InterPro" id="IPR036754">
    <property type="entry name" value="YbaK/aa-tRNA-synt-asso_dom_sf"/>
</dbReference>
<evidence type="ECO:0000256" key="10">
    <source>
        <dbReference type="HAMAP-Rule" id="MF_01569"/>
    </source>
</evidence>
<dbReference type="Pfam" id="PF03129">
    <property type="entry name" value="HGTP_anticodon"/>
    <property type="match status" value="1"/>
</dbReference>
<evidence type="ECO:0000313" key="13">
    <source>
        <dbReference type="Proteomes" id="UP000003645"/>
    </source>
</evidence>
<keyword evidence="13" id="KW-1185">Reference proteome</keyword>
<dbReference type="GO" id="GO:0005524">
    <property type="term" value="F:ATP binding"/>
    <property type="evidence" value="ECO:0007669"/>
    <property type="project" value="UniProtKB-UniRule"/>
</dbReference>
<dbReference type="CDD" id="cd00861">
    <property type="entry name" value="ProRS_anticodon_short"/>
    <property type="match status" value="1"/>
</dbReference>
<name>A0A0D4CL14_LIMMU</name>
<protein>
    <recommendedName>
        <fullName evidence="10">Proline--tRNA ligase</fullName>
        <ecNumber evidence="10">6.1.1.15</ecNumber>
    </recommendedName>
    <alternativeName>
        <fullName evidence="10">Prolyl-tRNA synthetase</fullName>
        <shortName evidence="10">ProRS</shortName>
    </alternativeName>
</protein>
<dbReference type="SUPFAM" id="SSF55681">
    <property type="entry name" value="Class II aaRS and biotin synthetases"/>
    <property type="match status" value="1"/>
</dbReference>
<dbReference type="PRINTS" id="PR01046">
    <property type="entry name" value="TRNASYNTHPRO"/>
</dbReference>
<keyword evidence="5 10" id="KW-0547">Nucleotide-binding</keyword>
<dbReference type="PANTHER" id="PTHR42753">
    <property type="entry name" value="MITOCHONDRIAL RIBOSOME PROTEIN L39/PROLYL-TRNA LIGASE FAMILY MEMBER"/>
    <property type="match status" value="1"/>
</dbReference>
<dbReference type="HAMAP" id="MF_01569">
    <property type="entry name" value="Pro_tRNA_synth_type1"/>
    <property type="match status" value="1"/>
</dbReference>
<dbReference type="HOGENOM" id="CLU_016739_0_0_9"/>
<dbReference type="FunFam" id="3.40.50.800:FF:000011">
    <property type="entry name" value="Proline--tRNA ligase"/>
    <property type="match status" value="1"/>
</dbReference>
<dbReference type="SUPFAM" id="SSF52954">
    <property type="entry name" value="Class II aaRS ABD-related"/>
    <property type="match status" value="1"/>
</dbReference>
<dbReference type="Gene3D" id="3.30.930.10">
    <property type="entry name" value="Bira Bifunctional Protein, Domain 2"/>
    <property type="match status" value="2"/>
</dbReference>
<dbReference type="KEGG" id="lmu:LBLM1_07205"/>
<keyword evidence="4 10" id="KW-0436">Ligase</keyword>
<evidence type="ECO:0000256" key="3">
    <source>
        <dbReference type="ARBA" id="ARBA00022490"/>
    </source>
</evidence>
<dbReference type="GO" id="GO:0140096">
    <property type="term" value="F:catalytic activity, acting on a protein"/>
    <property type="evidence" value="ECO:0007669"/>
    <property type="project" value="UniProtKB-ARBA"/>
</dbReference>
<dbReference type="InterPro" id="IPR033730">
    <property type="entry name" value="ProRS_core_prok"/>
</dbReference>
<evidence type="ECO:0000256" key="6">
    <source>
        <dbReference type="ARBA" id="ARBA00022840"/>
    </source>
</evidence>
<evidence type="ECO:0000256" key="8">
    <source>
        <dbReference type="ARBA" id="ARBA00023146"/>
    </source>
</evidence>
<dbReference type="EMBL" id="CP011013">
    <property type="protein sequence ID" value="AJT50808.1"/>
    <property type="molecule type" value="Genomic_DNA"/>
</dbReference>
<feature type="domain" description="Aminoacyl-transfer RNA synthetases class-II family profile" evidence="11">
    <location>
        <begin position="47"/>
        <end position="468"/>
    </location>
</feature>
<dbReference type="InterPro" id="IPR050062">
    <property type="entry name" value="Pro-tRNA_synthetase"/>
</dbReference>
<dbReference type="OrthoDB" id="9809052at2"/>
<evidence type="ECO:0000256" key="4">
    <source>
        <dbReference type="ARBA" id="ARBA00022598"/>
    </source>
</evidence>
<sequence length="580" mass="64116">MKQSKILIPTKKEAPADAEALSHKMMVRAGYIYQVSAGVWAYLPMAYRVIRKVENIIREEMDKAGAVEMMLPALLPADLWKKSGRYESYGDNLFKLKDRRDREFILGPTHEETITSILRDSVQSYKKLPLVVYQLQDKFRDEDRPRYGILRGKEFEMLDGYSFSADQAGLDEAYNLQAKAYRNIFDKIGLDYKVILADSGTMGGKNSQEFSAPAEVGEDTIAYTDGTYAANLEKATSKFVGVQQTADPAELQKQATPGAHSVDEAAESLGLESSQIIKSMLYMAKMDEEETVPVLVLMRGNDEVNETKVENALDCEELSLATEEDAEKYLGAHPGSLGPVGVGEEVKILADNYVKVLVNMACGANEDGFHYVNANLDRDFRVDEFGDFRNVQEGEIAPDGQPIKFTRGIELGHIFKLGTHYSKILGAQVLDQNGRQTDMVMGCYGIGVSRLLSAVAEQTADEHGLAWPDSIAPFDVHVIPVNAKNEEQMQMAESITKTLEAAGYEVLLDDRKERAGVKFADADLIGLPLRVTVGKKASEGIVEVKIRKTGETIEIKQEEIENTVGILLKQLTPATETAAD</sequence>
<dbReference type="PROSITE" id="PS50862">
    <property type="entry name" value="AA_TRNA_LIGASE_II"/>
    <property type="match status" value="1"/>
</dbReference>
<dbReference type="EC" id="6.1.1.15" evidence="10"/>
<dbReference type="AlphaFoldDB" id="A0A0D4CL14"/>
<dbReference type="CDD" id="cd04334">
    <property type="entry name" value="ProRS-INS"/>
    <property type="match status" value="1"/>
</dbReference>
<comment type="subcellular location">
    <subcellularLocation>
        <location evidence="1 10">Cytoplasm</location>
    </subcellularLocation>
</comment>
<comment type="subunit">
    <text evidence="2 10">Homodimer.</text>
</comment>
<keyword evidence="6 10" id="KW-0067">ATP-binding</keyword>
<organism evidence="12 13">
    <name type="scientific">Limosilactobacillus mucosae LM1</name>
    <dbReference type="NCBI Taxonomy" id="1130798"/>
    <lineage>
        <taxon>Bacteria</taxon>
        <taxon>Bacillati</taxon>
        <taxon>Bacillota</taxon>
        <taxon>Bacilli</taxon>
        <taxon>Lactobacillales</taxon>
        <taxon>Lactobacillaceae</taxon>
        <taxon>Limosilactobacillus</taxon>
    </lineage>
</organism>
<dbReference type="InterPro" id="IPR006195">
    <property type="entry name" value="aa-tRNA-synth_II"/>
</dbReference>
<dbReference type="Pfam" id="PF04073">
    <property type="entry name" value="tRNA_edit"/>
    <property type="match status" value="1"/>
</dbReference>
<dbReference type="GO" id="GO:0006433">
    <property type="term" value="P:prolyl-tRNA aminoacylation"/>
    <property type="evidence" value="ECO:0007669"/>
    <property type="project" value="UniProtKB-UniRule"/>
</dbReference>
<evidence type="ECO:0000313" key="12">
    <source>
        <dbReference type="EMBL" id="AJT50808.1"/>
    </source>
</evidence>
<dbReference type="GO" id="GO:0005829">
    <property type="term" value="C:cytosol"/>
    <property type="evidence" value="ECO:0007669"/>
    <property type="project" value="TreeGrafter"/>
</dbReference>
<dbReference type="InterPro" id="IPR002316">
    <property type="entry name" value="Pro-tRNA-ligase_IIa"/>
</dbReference>
<dbReference type="InterPro" id="IPR036621">
    <property type="entry name" value="Anticodon-bd_dom_sf"/>
</dbReference>
<dbReference type="InterPro" id="IPR004500">
    <property type="entry name" value="Pro-tRNA-synth_IIa_bac-type"/>
</dbReference>
<keyword evidence="7 10" id="KW-0648">Protein biosynthesis</keyword>
<comment type="domain">
    <text evidence="10">Consists of three domains: the N-terminal catalytic domain, the editing domain and the C-terminal anticodon-binding domain.</text>
</comment>
<evidence type="ECO:0000259" key="11">
    <source>
        <dbReference type="PROSITE" id="PS50862"/>
    </source>
</evidence>
<dbReference type="InterPro" id="IPR004154">
    <property type="entry name" value="Anticodon-bd"/>
</dbReference>
<dbReference type="InterPro" id="IPR044140">
    <property type="entry name" value="ProRS_anticodon_short"/>
</dbReference>
<dbReference type="InterPro" id="IPR002314">
    <property type="entry name" value="aa-tRNA-synt_IIb"/>
</dbReference>
<keyword evidence="8 10" id="KW-0030">Aminoacyl-tRNA synthetase</keyword>
<dbReference type="InterPro" id="IPR045864">
    <property type="entry name" value="aa-tRNA-synth_II/BPL/LPL"/>
</dbReference>
<dbReference type="NCBIfam" id="NF006625">
    <property type="entry name" value="PRK09194.1"/>
    <property type="match status" value="1"/>
</dbReference>
<evidence type="ECO:0000256" key="2">
    <source>
        <dbReference type="ARBA" id="ARBA00011738"/>
    </source>
</evidence>
<evidence type="ECO:0000256" key="1">
    <source>
        <dbReference type="ARBA" id="ARBA00004496"/>
    </source>
</evidence>
<dbReference type="GO" id="GO:0016740">
    <property type="term" value="F:transferase activity"/>
    <property type="evidence" value="ECO:0007669"/>
    <property type="project" value="UniProtKB-ARBA"/>
</dbReference>
<comment type="catalytic activity">
    <reaction evidence="9 10">
        <text>tRNA(Pro) + L-proline + ATP = L-prolyl-tRNA(Pro) + AMP + diphosphate</text>
        <dbReference type="Rhea" id="RHEA:14305"/>
        <dbReference type="Rhea" id="RHEA-COMP:9700"/>
        <dbReference type="Rhea" id="RHEA-COMP:9702"/>
        <dbReference type="ChEBI" id="CHEBI:30616"/>
        <dbReference type="ChEBI" id="CHEBI:33019"/>
        <dbReference type="ChEBI" id="CHEBI:60039"/>
        <dbReference type="ChEBI" id="CHEBI:78442"/>
        <dbReference type="ChEBI" id="CHEBI:78532"/>
        <dbReference type="ChEBI" id="CHEBI:456215"/>
        <dbReference type="EC" id="6.1.1.15"/>
    </reaction>
</comment>
<dbReference type="STRING" id="1130798.LBLM1_07205"/>
<dbReference type="RefSeq" id="WP_006499130.1">
    <property type="nucleotide sequence ID" value="NZ_CP011013.1"/>
</dbReference>
<gene>
    <name evidence="10" type="primary">proS</name>
    <name evidence="12" type="ORF">LBLM1_07205</name>
</gene>
<proteinExistence type="inferred from homology"/>
<comment type="function">
    <text evidence="10">Catalyzes the attachment of proline to tRNA(Pro) in a two-step reaction: proline is first activated by ATP to form Pro-AMP and then transferred to the acceptor end of tRNA(Pro). As ProRS can inadvertently accommodate and process non-cognate amino acids such as alanine and cysteine, to avoid such errors it has two additional distinct editing activities against alanine. One activity is designated as 'pretransfer' editing and involves the tRNA(Pro)-independent hydrolysis of activated Ala-AMP. The other activity is designated 'posttransfer' editing and involves deacylation of mischarged Ala-tRNA(Pro). The misacylated Cys-tRNA(Pro) is not edited by ProRS.</text>
</comment>
<dbReference type="GO" id="GO:0002161">
    <property type="term" value="F:aminoacyl-tRNA deacylase activity"/>
    <property type="evidence" value="ECO:0007669"/>
    <property type="project" value="InterPro"/>
</dbReference>
<dbReference type="Gene3D" id="3.40.50.800">
    <property type="entry name" value="Anticodon-binding domain"/>
    <property type="match status" value="1"/>
</dbReference>
<dbReference type="PANTHER" id="PTHR42753:SF2">
    <property type="entry name" value="PROLINE--TRNA LIGASE"/>
    <property type="match status" value="1"/>
</dbReference>
<keyword evidence="3 10" id="KW-0963">Cytoplasm</keyword>
<dbReference type="CDD" id="cd00779">
    <property type="entry name" value="ProRS_core_prok"/>
    <property type="match status" value="1"/>
</dbReference>
<evidence type="ECO:0000256" key="5">
    <source>
        <dbReference type="ARBA" id="ARBA00022741"/>
    </source>
</evidence>
<evidence type="ECO:0000256" key="9">
    <source>
        <dbReference type="ARBA" id="ARBA00047671"/>
    </source>
</evidence>
<reference evidence="12 13" key="1">
    <citation type="journal article" date="2012" name="J. Bacteriol.">
        <title>Genome sequence of Lactobacillus mucosae LM1, isolated from piglet feces.</title>
        <authorList>
            <person name="Lee J.H."/>
            <person name="Valeriano V.D."/>
            <person name="Shin Y.R."/>
            <person name="Chae J.P."/>
            <person name="Kim G.B."/>
            <person name="Ham J.S."/>
            <person name="Chun J."/>
            <person name="Kang D.K."/>
        </authorList>
    </citation>
    <scope>NUCLEOTIDE SEQUENCE [LARGE SCALE GENOMIC DNA]</scope>
    <source>
        <strain evidence="12 13">LM1</strain>
    </source>
</reference>
<dbReference type="Proteomes" id="UP000003645">
    <property type="component" value="Chromosome"/>
</dbReference>
<accession>A0A0D4CL14</accession>
<dbReference type="NCBIfam" id="TIGR00409">
    <property type="entry name" value="proS_fam_II"/>
    <property type="match status" value="1"/>
</dbReference>
<dbReference type="GO" id="GO:0004827">
    <property type="term" value="F:proline-tRNA ligase activity"/>
    <property type="evidence" value="ECO:0007669"/>
    <property type="project" value="UniProtKB-UniRule"/>
</dbReference>
<dbReference type="InterPro" id="IPR007214">
    <property type="entry name" value="YbaK/aa-tRNA-synth-assoc-dom"/>
</dbReference>
<dbReference type="Pfam" id="PF00587">
    <property type="entry name" value="tRNA-synt_2b"/>
    <property type="match status" value="1"/>
</dbReference>
<comment type="similarity">
    <text evidence="10">Belongs to the class-II aminoacyl-tRNA synthetase family. ProS type 1 subfamily.</text>
</comment>